<keyword evidence="1" id="KW-0805">Transcription regulation</keyword>
<keyword evidence="3" id="KW-0804">Transcription</keyword>
<name>A0ABS8JV52_9BURK</name>
<dbReference type="Proteomes" id="UP001431019">
    <property type="component" value="Unassembled WGS sequence"/>
</dbReference>
<dbReference type="SUPFAM" id="SSF46689">
    <property type="entry name" value="Homeodomain-like"/>
    <property type="match status" value="1"/>
</dbReference>
<dbReference type="PROSITE" id="PS50977">
    <property type="entry name" value="HTH_TETR_2"/>
    <property type="match status" value="1"/>
</dbReference>
<dbReference type="Pfam" id="PF00440">
    <property type="entry name" value="TetR_N"/>
    <property type="match status" value="1"/>
</dbReference>
<feature type="region of interest" description="Disordered" evidence="5">
    <location>
        <begin position="225"/>
        <end position="254"/>
    </location>
</feature>
<sequence>MTQETIPADPPPPGSARDRLLDAAEALIYAGGIHATGVDAIVRESGTARKSFYTHFESKDALVAAALERRDERWMNWFIAGTERRGKSARKRLLGMFDVLREWFASADFHGCAFLNAAGEIASADDPIRVVARKHKSRLLEFVRAQCDALAAEAALDARRAAPLARQWLVLLDGAIAVALVSGEADAARDAQAVAKSLLDTEASLATQAAITAVAKSLRKSAAKSVAKSARKSTAKATKPQATRRPPSRRASTD</sequence>
<accession>A0ABS8JV52</accession>
<dbReference type="RefSeq" id="WP_230510062.1">
    <property type="nucleotide sequence ID" value="NZ_JAJITD010000006.1"/>
</dbReference>
<gene>
    <name evidence="7" type="ORF">LJ656_14315</name>
</gene>
<dbReference type="EMBL" id="JAJITD010000006">
    <property type="protein sequence ID" value="MCC8393767.1"/>
    <property type="molecule type" value="Genomic_DNA"/>
</dbReference>
<evidence type="ECO:0000256" key="3">
    <source>
        <dbReference type="ARBA" id="ARBA00023163"/>
    </source>
</evidence>
<feature type="domain" description="HTH tetR-type" evidence="6">
    <location>
        <begin position="14"/>
        <end position="74"/>
    </location>
</feature>
<keyword evidence="2 4" id="KW-0238">DNA-binding</keyword>
<keyword evidence="8" id="KW-1185">Reference proteome</keyword>
<dbReference type="PRINTS" id="PR00455">
    <property type="entry name" value="HTHTETR"/>
</dbReference>
<evidence type="ECO:0000256" key="2">
    <source>
        <dbReference type="ARBA" id="ARBA00023125"/>
    </source>
</evidence>
<dbReference type="PANTHER" id="PTHR47506">
    <property type="entry name" value="TRANSCRIPTIONAL REGULATORY PROTEIN"/>
    <property type="match status" value="1"/>
</dbReference>
<evidence type="ECO:0000256" key="1">
    <source>
        <dbReference type="ARBA" id="ARBA00023015"/>
    </source>
</evidence>
<proteinExistence type="predicted"/>
<comment type="caution">
    <text evidence="7">The sequence shown here is derived from an EMBL/GenBank/DDBJ whole genome shotgun (WGS) entry which is preliminary data.</text>
</comment>
<feature type="DNA-binding region" description="H-T-H motif" evidence="4">
    <location>
        <begin position="37"/>
        <end position="56"/>
    </location>
</feature>
<evidence type="ECO:0000259" key="6">
    <source>
        <dbReference type="PROSITE" id="PS50977"/>
    </source>
</evidence>
<organism evidence="7 8">
    <name type="scientific">Paraburkholderia sejongensis</name>
    <dbReference type="NCBI Taxonomy" id="2886946"/>
    <lineage>
        <taxon>Bacteria</taxon>
        <taxon>Pseudomonadati</taxon>
        <taxon>Pseudomonadota</taxon>
        <taxon>Betaproteobacteria</taxon>
        <taxon>Burkholderiales</taxon>
        <taxon>Burkholderiaceae</taxon>
        <taxon>Paraburkholderia</taxon>
    </lineage>
</organism>
<dbReference type="InterPro" id="IPR001647">
    <property type="entry name" value="HTH_TetR"/>
</dbReference>
<dbReference type="Gene3D" id="1.10.357.10">
    <property type="entry name" value="Tetracycline Repressor, domain 2"/>
    <property type="match status" value="1"/>
</dbReference>
<dbReference type="SUPFAM" id="SSF48498">
    <property type="entry name" value="Tetracyclin repressor-like, C-terminal domain"/>
    <property type="match status" value="1"/>
</dbReference>
<dbReference type="InterPro" id="IPR036271">
    <property type="entry name" value="Tet_transcr_reg_TetR-rel_C_sf"/>
</dbReference>
<evidence type="ECO:0000256" key="5">
    <source>
        <dbReference type="SAM" id="MobiDB-lite"/>
    </source>
</evidence>
<evidence type="ECO:0000313" key="8">
    <source>
        <dbReference type="Proteomes" id="UP001431019"/>
    </source>
</evidence>
<evidence type="ECO:0000256" key="4">
    <source>
        <dbReference type="PROSITE-ProRule" id="PRU00335"/>
    </source>
</evidence>
<protein>
    <submittedName>
        <fullName evidence="7">TetR/AcrR family transcriptional regulator</fullName>
    </submittedName>
</protein>
<dbReference type="PANTHER" id="PTHR47506:SF1">
    <property type="entry name" value="HTH-TYPE TRANSCRIPTIONAL REGULATOR YJDC"/>
    <property type="match status" value="1"/>
</dbReference>
<evidence type="ECO:0000313" key="7">
    <source>
        <dbReference type="EMBL" id="MCC8393767.1"/>
    </source>
</evidence>
<reference evidence="7 8" key="1">
    <citation type="submission" date="2021-11" db="EMBL/GenBank/DDBJ databases">
        <authorList>
            <person name="Oh E.-T."/>
            <person name="Kim S.-B."/>
        </authorList>
    </citation>
    <scope>NUCLEOTIDE SEQUENCE [LARGE SCALE GENOMIC DNA]</scope>
    <source>
        <strain evidence="7 8">MMS20-SJTR3</strain>
    </source>
</reference>
<dbReference type="InterPro" id="IPR009057">
    <property type="entry name" value="Homeodomain-like_sf"/>
</dbReference>